<dbReference type="CDD" id="cd02947">
    <property type="entry name" value="TRX_family"/>
    <property type="match status" value="1"/>
</dbReference>
<dbReference type="STRING" id="641691.SAMN05421636_104117"/>
<dbReference type="NCBIfam" id="TIGR04019">
    <property type="entry name" value="B_thiol_YtxJ"/>
    <property type="match status" value="1"/>
</dbReference>
<evidence type="ECO:0000313" key="2">
    <source>
        <dbReference type="Proteomes" id="UP000199109"/>
    </source>
</evidence>
<name>A0A1G7BGH1_9FLAO</name>
<proteinExistence type="predicted"/>
<dbReference type="InterPro" id="IPR036249">
    <property type="entry name" value="Thioredoxin-like_sf"/>
</dbReference>
<reference evidence="1 2" key="1">
    <citation type="submission" date="2016-10" db="EMBL/GenBank/DDBJ databases">
        <authorList>
            <person name="de Groot N.N."/>
        </authorList>
    </citation>
    <scope>NUCLEOTIDE SEQUENCE [LARGE SCALE GENOMIC DNA]</scope>
    <source>
        <strain evidence="1 2">DSM 23421</strain>
    </source>
</reference>
<accession>A0A1G7BGH1</accession>
<dbReference type="InterPro" id="IPR022551">
    <property type="entry name" value="BrxC"/>
</dbReference>
<organism evidence="1 2">
    <name type="scientific">Pricia antarctica</name>
    <dbReference type="NCBI Taxonomy" id="641691"/>
    <lineage>
        <taxon>Bacteria</taxon>
        <taxon>Pseudomonadati</taxon>
        <taxon>Bacteroidota</taxon>
        <taxon>Flavobacteriia</taxon>
        <taxon>Flavobacteriales</taxon>
        <taxon>Flavobacteriaceae</taxon>
        <taxon>Pricia</taxon>
    </lineage>
</organism>
<keyword evidence="2" id="KW-1185">Reference proteome</keyword>
<dbReference type="OrthoDB" id="677051at2"/>
<dbReference type="Gene3D" id="3.40.30.10">
    <property type="entry name" value="Glutaredoxin"/>
    <property type="match status" value="1"/>
</dbReference>
<protein>
    <submittedName>
        <fullName evidence="1">Bacillithiol system protein YtxJ</fullName>
    </submittedName>
</protein>
<dbReference type="EMBL" id="FNAO01000004">
    <property type="protein sequence ID" value="SDE25325.1"/>
    <property type="molecule type" value="Genomic_DNA"/>
</dbReference>
<dbReference type="Pfam" id="PF11009">
    <property type="entry name" value="BrxC"/>
    <property type="match status" value="1"/>
</dbReference>
<dbReference type="AlphaFoldDB" id="A0A1G7BGH1"/>
<dbReference type="RefSeq" id="WP_091867602.1">
    <property type="nucleotide sequence ID" value="NZ_FNAO01000004.1"/>
</dbReference>
<dbReference type="SUPFAM" id="SSF52833">
    <property type="entry name" value="Thioredoxin-like"/>
    <property type="match status" value="1"/>
</dbReference>
<dbReference type="Proteomes" id="UP000199109">
    <property type="component" value="Unassembled WGS sequence"/>
</dbReference>
<evidence type="ECO:0000313" key="1">
    <source>
        <dbReference type="EMBL" id="SDE25325.1"/>
    </source>
</evidence>
<gene>
    <name evidence="1" type="ORF">SAMN05421636_104117</name>
</gene>
<sequence length="131" mass="14949">MSLFDSIFGSKNSNGKKNEEKLPWISLTSLEQLEEIEQKSASRPQVIFKHSTTCGVSRMVLNLFEKNPMLQEGRLDIYFLDLHRHREISNEIAQKFQIMHQSPQLLVIKNGQIVAHGSHGGITEIDLDAYV</sequence>